<dbReference type="InterPro" id="IPR001680">
    <property type="entry name" value="WD40_rpt"/>
</dbReference>
<organism evidence="5">
    <name type="scientific">Schizaphis graminum</name>
    <name type="common">Green bug aphid</name>
    <dbReference type="NCBI Taxonomy" id="13262"/>
    <lineage>
        <taxon>Eukaryota</taxon>
        <taxon>Metazoa</taxon>
        <taxon>Ecdysozoa</taxon>
        <taxon>Arthropoda</taxon>
        <taxon>Hexapoda</taxon>
        <taxon>Insecta</taxon>
        <taxon>Pterygota</taxon>
        <taxon>Neoptera</taxon>
        <taxon>Paraneoptera</taxon>
        <taxon>Hemiptera</taxon>
        <taxon>Sternorrhyncha</taxon>
        <taxon>Aphidomorpha</taxon>
        <taxon>Aphidoidea</taxon>
        <taxon>Aphididae</taxon>
        <taxon>Aphidini</taxon>
        <taxon>Schizaphis</taxon>
    </lineage>
</organism>
<name>A0A2S2PI69_SCHGA</name>
<dbReference type="Pfam" id="PF00400">
    <property type="entry name" value="WD40"/>
    <property type="match status" value="2"/>
</dbReference>
<dbReference type="PROSITE" id="PS50082">
    <property type="entry name" value="WD_REPEATS_2"/>
    <property type="match status" value="2"/>
</dbReference>
<dbReference type="SUPFAM" id="SSF50978">
    <property type="entry name" value="WD40 repeat-like"/>
    <property type="match status" value="1"/>
</dbReference>
<dbReference type="PANTHER" id="PTHR22852">
    <property type="entry name" value="LETHAL 2 DENTICLELESS PROTEIN RETINOIC ACID-REGULATED NUCLEAR MATRIX-ASSOCIATED PROTEIN"/>
    <property type="match status" value="1"/>
</dbReference>
<reference evidence="5" key="1">
    <citation type="submission" date="2018-04" db="EMBL/GenBank/DDBJ databases">
        <title>Transcriptome of Schizaphis graminum biotype I.</title>
        <authorList>
            <person name="Scully E.D."/>
            <person name="Geib S.M."/>
            <person name="Palmer N.A."/>
            <person name="Koch K."/>
            <person name="Bradshaw J."/>
            <person name="Heng-Moss T."/>
            <person name="Sarath G."/>
        </authorList>
    </citation>
    <scope>NUCLEOTIDE SEQUENCE</scope>
</reference>
<accession>A0A2S2PI69</accession>
<comment type="similarity">
    <text evidence="3">Belongs to the WD repeat cdt2 family.</text>
</comment>
<evidence type="ECO:0000256" key="2">
    <source>
        <dbReference type="ARBA" id="ARBA00022786"/>
    </source>
</evidence>
<evidence type="ECO:0000256" key="1">
    <source>
        <dbReference type="ARBA" id="ARBA00004906"/>
    </source>
</evidence>
<feature type="repeat" description="WD" evidence="4">
    <location>
        <begin position="207"/>
        <end position="241"/>
    </location>
</feature>
<dbReference type="GO" id="GO:0030674">
    <property type="term" value="F:protein-macromolecule adaptor activity"/>
    <property type="evidence" value="ECO:0007669"/>
    <property type="project" value="TreeGrafter"/>
</dbReference>
<dbReference type="SMART" id="SM00320">
    <property type="entry name" value="WD40"/>
    <property type="match status" value="5"/>
</dbReference>
<dbReference type="InterPro" id="IPR051865">
    <property type="entry name" value="WD-repeat_CDT2_adapter"/>
</dbReference>
<dbReference type="InterPro" id="IPR036322">
    <property type="entry name" value="WD40_repeat_dom_sf"/>
</dbReference>
<dbReference type="AlphaFoldDB" id="A0A2S2PI69"/>
<proteinExistence type="inferred from homology"/>
<evidence type="ECO:0000313" key="5">
    <source>
        <dbReference type="EMBL" id="MBY29115.1"/>
    </source>
</evidence>
<dbReference type="PANTHER" id="PTHR22852:SF0">
    <property type="entry name" value="DENTICLELESS PROTEIN HOMOLOG"/>
    <property type="match status" value="1"/>
</dbReference>
<gene>
    <name evidence="5" type="primary">l(2)dtl</name>
    <name evidence="5" type="ORF">g.110082</name>
</gene>
<dbReference type="GO" id="GO:0043161">
    <property type="term" value="P:proteasome-mediated ubiquitin-dependent protein catabolic process"/>
    <property type="evidence" value="ECO:0007669"/>
    <property type="project" value="TreeGrafter"/>
</dbReference>
<evidence type="ECO:0000256" key="4">
    <source>
        <dbReference type="PROSITE-ProRule" id="PRU00221"/>
    </source>
</evidence>
<keyword evidence="2" id="KW-0833">Ubl conjugation pathway</keyword>
<evidence type="ECO:0000256" key="3">
    <source>
        <dbReference type="ARBA" id="ARBA00038344"/>
    </source>
</evidence>
<dbReference type="GO" id="GO:0007095">
    <property type="term" value="P:mitotic G2 DNA damage checkpoint signaling"/>
    <property type="evidence" value="ECO:0007669"/>
    <property type="project" value="TreeGrafter"/>
</dbReference>
<protein>
    <submittedName>
        <fullName evidence="5">Protein lethalenticleless</fullName>
    </submittedName>
</protein>
<dbReference type="GO" id="GO:0005634">
    <property type="term" value="C:nucleus"/>
    <property type="evidence" value="ECO:0007669"/>
    <property type="project" value="TreeGrafter"/>
</dbReference>
<dbReference type="EMBL" id="GGMR01016496">
    <property type="protein sequence ID" value="MBY29115.1"/>
    <property type="molecule type" value="Transcribed_RNA"/>
</dbReference>
<comment type="pathway">
    <text evidence="1">Protein modification; protein ubiquitination.</text>
</comment>
<keyword evidence="4" id="KW-0853">WD repeat</keyword>
<feature type="repeat" description="WD" evidence="4">
    <location>
        <begin position="136"/>
        <end position="178"/>
    </location>
</feature>
<dbReference type="Gene3D" id="2.130.10.10">
    <property type="entry name" value="YVTN repeat-like/Quinoprotein amine dehydrogenase"/>
    <property type="match status" value="2"/>
</dbReference>
<sequence>MDTINVLNYLEKRQLGYAGFKNKLSYMFIDKIGYVSPTNDTNIRSVGNTFACKFSKNKNNLHVVGCSTEHGEMIIVNTIGHYNDQKKQYRRNVIHDNAIFNFAWAEPQMKLITACGDQSTKLCNINPSGMIYEEREFMYSSSVKCVMFCPGSSDVFCGGSQDGTIKIWDARVNNNHRVLEFEHNIPNTHGIYQSMSKKKNSRKIFGVSSVIFKTDQTVMSCSSMDYAIKLWDLRKSYRQVNGNKEPLPLTKYFNGNKTSPRFNAYTDIIINPQSTLMYASCIDNHIYCYSLDSTETKPICKYSGHLHETTYSKISISHDGRYLFSGCVDNMGLIWSTDFPYKEKPMFKINSSCLSSKKELSASDWCADPASTKLVTSSDSMPEVWSILTLKQRKSKESSFCRTSSYTSKSFSTKISTVPIKFETELGEKLKKETEETMNNWDIQNQNFVPNAENLNVTPKKPWNVLFNTKTTSPSSMSSQNEITSIHSTLEDSIKIPEAVTPTSNKKRKKSVVSPRSLIDQYLVPKSKREKLDTVNEI</sequence>
<dbReference type="InterPro" id="IPR015943">
    <property type="entry name" value="WD40/YVTN_repeat-like_dom_sf"/>
</dbReference>